<dbReference type="AlphaFoldDB" id="A0A140DUH4"/>
<sequence>MYKQSKVILATAYLPPVVVFEGTDKLTFEREINAPVTLGFTA</sequence>
<protein>
    <submittedName>
        <fullName evidence="1">Uncharacterized protein</fullName>
    </submittedName>
</protein>
<gene>
    <name evidence="1" type="ORF">AALO17_11670</name>
</gene>
<dbReference type="EMBL" id="CP011391">
    <property type="protein sequence ID" value="AMK54301.1"/>
    <property type="molecule type" value="Genomic_DNA"/>
</dbReference>
<evidence type="ECO:0000313" key="1">
    <source>
        <dbReference type="EMBL" id="AMK54301.1"/>
    </source>
</evidence>
<reference evidence="1 2" key="1">
    <citation type="journal article" date="2016" name="Gut Pathog.">
        <title>Whole genome sequencing of "Faecalibaculum rodentium" ALO17, isolated from C57BL/6J laboratory mouse feces.</title>
        <authorList>
            <person name="Lim S."/>
            <person name="Chang D.H."/>
            <person name="Ahn S."/>
            <person name="Kim B.C."/>
        </authorList>
    </citation>
    <scope>NUCLEOTIDE SEQUENCE [LARGE SCALE GENOMIC DNA]</scope>
    <source>
        <strain evidence="1 2">Alo17</strain>
    </source>
</reference>
<dbReference type="KEGG" id="fro:AALO17_11670"/>
<evidence type="ECO:0000313" key="2">
    <source>
        <dbReference type="Proteomes" id="UP000069771"/>
    </source>
</evidence>
<keyword evidence="2" id="KW-1185">Reference proteome</keyword>
<accession>A0A140DUH4</accession>
<proteinExistence type="predicted"/>
<name>A0A140DUH4_9FIRM</name>
<organism evidence="1 2">
    <name type="scientific">Faecalibaculum rodentium</name>
    <dbReference type="NCBI Taxonomy" id="1702221"/>
    <lineage>
        <taxon>Bacteria</taxon>
        <taxon>Bacillati</taxon>
        <taxon>Bacillota</taxon>
        <taxon>Erysipelotrichia</taxon>
        <taxon>Erysipelotrichales</taxon>
        <taxon>Erysipelotrichaceae</taxon>
        <taxon>Faecalibaculum</taxon>
    </lineage>
</organism>
<dbReference type="Proteomes" id="UP000069771">
    <property type="component" value="Chromosome"/>
</dbReference>